<evidence type="ECO:0000313" key="3">
    <source>
        <dbReference type="Proteomes" id="UP000265618"/>
    </source>
</evidence>
<evidence type="ECO:0000256" key="1">
    <source>
        <dbReference type="SAM" id="MobiDB-lite"/>
    </source>
</evidence>
<feature type="compositionally biased region" description="Basic and acidic residues" evidence="1">
    <location>
        <begin position="268"/>
        <end position="279"/>
    </location>
</feature>
<evidence type="ECO:0000313" key="2">
    <source>
        <dbReference type="EMBL" id="GIQ88254.1"/>
    </source>
</evidence>
<keyword evidence="3" id="KW-1185">Reference proteome</keyword>
<name>A0A9K3D381_9EUKA</name>
<reference evidence="2 3" key="1">
    <citation type="journal article" date="2018" name="PLoS ONE">
        <title>The draft genome of Kipferlia bialata reveals reductive genome evolution in fornicate parasites.</title>
        <authorList>
            <person name="Tanifuji G."/>
            <person name="Takabayashi S."/>
            <person name="Kume K."/>
            <person name="Takagi M."/>
            <person name="Nakayama T."/>
            <person name="Kamikawa R."/>
            <person name="Inagaki Y."/>
            <person name="Hashimoto T."/>
        </authorList>
    </citation>
    <scope>NUCLEOTIDE SEQUENCE [LARGE SCALE GENOMIC DNA]</scope>
    <source>
        <strain evidence="2">NY0173</strain>
    </source>
</reference>
<proteinExistence type="predicted"/>
<feature type="region of interest" description="Disordered" evidence="1">
    <location>
        <begin position="349"/>
        <end position="410"/>
    </location>
</feature>
<dbReference type="AlphaFoldDB" id="A0A9K3D381"/>
<dbReference type="Proteomes" id="UP000265618">
    <property type="component" value="Unassembled WGS sequence"/>
</dbReference>
<feature type="region of interest" description="Disordered" evidence="1">
    <location>
        <begin position="606"/>
        <end position="627"/>
    </location>
</feature>
<dbReference type="EMBL" id="BDIP01003897">
    <property type="protein sequence ID" value="GIQ88254.1"/>
    <property type="molecule type" value="Genomic_DNA"/>
</dbReference>
<accession>A0A9K3D381</accession>
<feature type="region of interest" description="Disordered" evidence="1">
    <location>
        <begin position="1"/>
        <end position="49"/>
    </location>
</feature>
<feature type="region of interest" description="Disordered" evidence="1">
    <location>
        <begin position="216"/>
        <end position="294"/>
    </location>
</feature>
<feature type="region of interest" description="Disordered" evidence="1">
    <location>
        <begin position="71"/>
        <end position="101"/>
    </location>
</feature>
<organism evidence="2 3">
    <name type="scientific">Kipferlia bialata</name>
    <dbReference type="NCBI Taxonomy" id="797122"/>
    <lineage>
        <taxon>Eukaryota</taxon>
        <taxon>Metamonada</taxon>
        <taxon>Carpediemonas-like organisms</taxon>
        <taxon>Kipferlia</taxon>
    </lineage>
</organism>
<feature type="region of interest" description="Disordered" evidence="1">
    <location>
        <begin position="657"/>
        <end position="688"/>
    </location>
</feature>
<sequence>MDNDFWLLDDQEQFAPRADVSHSSPVGKRSSSRIPGTPGRPSIRSSTRLQAYSRSVLAARSSGEQDLDPFVDLLFDGGTPGSEGGKDGAPYLSMGAPERGIEGPQFVGRPPSVLGAIQSTLTPPVQDQYTQVPGTQYDTLPVCDTKGDILGSPVRAHVPPVHQSLGSLSLQPIAGEDVHLGSMVDTTHNADIEEVVLTQYGVAATDCAVTMSQFMRGTPSSLPRSNHPIIPSSVPYTDTPQSGGLLLGRGDSTQDEDDDGLGLFSDVPLERKERKEARPPKGQGGGWDSDDEARAPHEYVPSSMAITPGAAPQPPRVDPITAIFEGADTCESMFDAPWLTDVAIPVHRGAGDTDQQEGVDSAVVTEPQTPREGDAANPQTLGEASPDMSPDPSTMVCVSPSEGGDGTQDEETLTLILSPTFHRRLPGLEEVGEEQEVGQSRNVTVLSPDCDREISDSAERDVTMDMPCPVACEAQSTLLLSQESAVPDCTEPVSMLADSPVADVPPTLLIPPWVPLGPTLSYPMVWGGPIPLTYLGVARLVVRLLSARSLPPCLPHPRPSHLPPSPRPPSGITLPCTGSLFWTSLAEFCRYALVCSVERTLQESVSHCVTATDRPPSKRGRDGSDRTLCHSQDSMAFHLSQSESDCGIPCFSQASPNSSQELGEEAVSSRPSPPPAKRHTVKTPVQGPPLYGVPLSSSRMCHGSTLGGITVVSTAGVSGGIQFGTASGNDARPSATAVAAAKSVFSA</sequence>
<comment type="caution">
    <text evidence="2">The sequence shown here is derived from an EMBL/GenBank/DDBJ whole genome shotgun (WGS) entry which is preliminary data.</text>
</comment>
<feature type="compositionally biased region" description="Basic and acidic residues" evidence="1">
    <location>
        <begin position="615"/>
        <end position="627"/>
    </location>
</feature>
<gene>
    <name evidence="2" type="ORF">KIPB_010460</name>
</gene>
<protein>
    <submittedName>
        <fullName evidence="2">Uncharacterized protein</fullName>
    </submittedName>
</protein>
<feature type="compositionally biased region" description="Acidic residues" evidence="1">
    <location>
        <begin position="1"/>
        <end position="12"/>
    </location>
</feature>
<feature type="non-terminal residue" evidence="2">
    <location>
        <position position="747"/>
    </location>
</feature>